<dbReference type="InterPro" id="IPR000600">
    <property type="entry name" value="ROK"/>
</dbReference>
<accession>A0A9D1X987</accession>
<reference evidence="2" key="2">
    <citation type="submission" date="2021-04" db="EMBL/GenBank/DDBJ databases">
        <authorList>
            <person name="Gilroy R."/>
        </authorList>
    </citation>
    <scope>NUCLEOTIDE SEQUENCE</scope>
    <source>
        <strain evidence="2">ChiGjej6B6-14162</strain>
    </source>
</reference>
<sequence>MVMGTENRIVMTLDAGGTNLVFSAIRNGREVATPVRFPSVVDDLEGCLCTLRTGFETVRRQLADEPVAISFAFPGPADYRAGVMGDLPNFPAFRGGVALGPFLENHFGMPVFINNDGNLFAYGEAKVGLLPEINARLEASGSSRRYLNLIGVTLGTGFGCGVVVNGELLLGDNQVGGDLWCLRNRRYPEYIVEESVSVRSIKRVYARLSGDASILTPKTIFDIAEGLEPGNREAARSAFAEMGEMAGEAIAAALTLVDGLVVIGGGLSGAAKYILPALMATLREQVGMMDGSRFDRLQMTPFNLEEPAEMAAFLKPTGGRVHVPGTNRWVNYDIGRRTGIALSKLGASRSIAMGAYLFALNELDK</sequence>
<comment type="similarity">
    <text evidence="1">Belongs to the ROK (NagC/XylR) family.</text>
</comment>
<dbReference type="SUPFAM" id="SSF53067">
    <property type="entry name" value="Actin-like ATPase domain"/>
    <property type="match status" value="1"/>
</dbReference>
<reference evidence="2" key="1">
    <citation type="journal article" date="2021" name="PeerJ">
        <title>Extensive microbial diversity within the chicken gut microbiome revealed by metagenomics and culture.</title>
        <authorList>
            <person name="Gilroy R."/>
            <person name="Ravi A."/>
            <person name="Getino M."/>
            <person name="Pursley I."/>
            <person name="Horton D.L."/>
            <person name="Alikhan N.F."/>
            <person name="Baker D."/>
            <person name="Gharbi K."/>
            <person name="Hall N."/>
            <person name="Watson M."/>
            <person name="Adriaenssens E.M."/>
            <person name="Foster-Nyarko E."/>
            <person name="Jarju S."/>
            <person name="Secka A."/>
            <person name="Antonio M."/>
            <person name="Oren A."/>
            <person name="Chaudhuri R.R."/>
            <person name="La Ragione R."/>
            <person name="Hildebrand F."/>
            <person name="Pallen M.J."/>
        </authorList>
    </citation>
    <scope>NUCLEOTIDE SEQUENCE</scope>
    <source>
        <strain evidence="2">ChiGjej6B6-14162</strain>
    </source>
</reference>
<dbReference type="Gene3D" id="3.30.420.40">
    <property type="match status" value="2"/>
</dbReference>
<dbReference type="CDD" id="cd23763">
    <property type="entry name" value="ASKHA_ATPase_ROK"/>
    <property type="match status" value="1"/>
</dbReference>
<dbReference type="Pfam" id="PF00480">
    <property type="entry name" value="ROK"/>
    <property type="match status" value="1"/>
</dbReference>
<dbReference type="AlphaFoldDB" id="A0A9D1X987"/>
<dbReference type="PANTHER" id="PTHR18964">
    <property type="entry name" value="ROK (REPRESSOR, ORF, KINASE) FAMILY"/>
    <property type="match status" value="1"/>
</dbReference>
<proteinExistence type="inferred from homology"/>
<dbReference type="Proteomes" id="UP000886740">
    <property type="component" value="Unassembled WGS sequence"/>
</dbReference>
<gene>
    <name evidence="2" type="ORF">H9977_07325</name>
</gene>
<comment type="caution">
    <text evidence="2">The sequence shown here is derived from an EMBL/GenBank/DDBJ whole genome shotgun (WGS) entry which is preliminary data.</text>
</comment>
<evidence type="ECO:0000313" key="3">
    <source>
        <dbReference type="Proteomes" id="UP000886740"/>
    </source>
</evidence>
<name>A0A9D1X987_9BACT</name>
<dbReference type="InterPro" id="IPR043129">
    <property type="entry name" value="ATPase_NBD"/>
</dbReference>
<dbReference type="PANTHER" id="PTHR18964:SF149">
    <property type="entry name" value="BIFUNCTIONAL UDP-N-ACETYLGLUCOSAMINE 2-EPIMERASE_N-ACETYLMANNOSAMINE KINASE"/>
    <property type="match status" value="1"/>
</dbReference>
<protein>
    <submittedName>
        <fullName evidence="2">ROK family protein</fullName>
    </submittedName>
</protein>
<organism evidence="2 3">
    <name type="scientific">Candidatus Parabacteroides intestinipullorum</name>
    <dbReference type="NCBI Taxonomy" id="2838723"/>
    <lineage>
        <taxon>Bacteria</taxon>
        <taxon>Pseudomonadati</taxon>
        <taxon>Bacteroidota</taxon>
        <taxon>Bacteroidia</taxon>
        <taxon>Bacteroidales</taxon>
        <taxon>Tannerellaceae</taxon>
        <taxon>Parabacteroides</taxon>
    </lineage>
</organism>
<evidence type="ECO:0000256" key="1">
    <source>
        <dbReference type="ARBA" id="ARBA00006479"/>
    </source>
</evidence>
<dbReference type="EMBL" id="DXEL01000050">
    <property type="protein sequence ID" value="HIX74827.1"/>
    <property type="molecule type" value="Genomic_DNA"/>
</dbReference>
<evidence type="ECO:0000313" key="2">
    <source>
        <dbReference type="EMBL" id="HIX74827.1"/>
    </source>
</evidence>